<proteinExistence type="predicted"/>
<accession>M3HPJ1</accession>
<gene>
    <name evidence="1" type="ORF">LEP1GSC150_4725</name>
</gene>
<protein>
    <submittedName>
        <fullName evidence="1">Uncharacterized protein</fullName>
    </submittedName>
</protein>
<reference evidence="1 2" key="1">
    <citation type="submission" date="2013-02" db="EMBL/GenBank/DDBJ databases">
        <authorList>
            <person name="Harkins D.M."/>
            <person name="Durkin A.S."/>
            <person name="Brinkac L.M."/>
            <person name="Haft D.H."/>
            <person name="Selengut J.D."/>
            <person name="Sanka R."/>
            <person name="DePew J."/>
            <person name="Purushe J."/>
            <person name="Tulsiani S.M."/>
            <person name="Graham G.C."/>
            <person name="Burns M.-A."/>
            <person name="Dohnt M.F."/>
            <person name="Smythe L.D."/>
            <person name="McKay D.B."/>
            <person name="Craig S.B."/>
            <person name="Vinetz J.M."/>
            <person name="Sutton G.G."/>
            <person name="Nierman W.C."/>
            <person name="Fouts D.E."/>
        </authorList>
    </citation>
    <scope>NUCLEOTIDE SEQUENCE [LARGE SCALE GENOMIC DNA]</scope>
    <source>
        <strain evidence="1 2">LT2050</strain>
    </source>
</reference>
<dbReference type="Proteomes" id="UP000011778">
    <property type="component" value="Unassembled WGS sequence"/>
</dbReference>
<comment type="caution">
    <text evidence="1">The sequence shown here is derived from an EMBL/GenBank/DDBJ whole genome shotgun (WGS) entry which is preliminary data.</text>
</comment>
<name>M3HPJ1_LEPIT</name>
<evidence type="ECO:0000313" key="2">
    <source>
        <dbReference type="Proteomes" id="UP000011778"/>
    </source>
</evidence>
<dbReference type="AlphaFoldDB" id="M3HPJ1"/>
<organism evidence="1 2">
    <name type="scientific">Leptospira interrogans serovar Copenhageni str. LT2050</name>
    <dbReference type="NCBI Taxonomy" id="1001598"/>
    <lineage>
        <taxon>Bacteria</taxon>
        <taxon>Pseudomonadati</taxon>
        <taxon>Spirochaetota</taxon>
        <taxon>Spirochaetia</taxon>
        <taxon>Leptospirales</taxon>
        <taxon>Leptospiraceae</taxon>
        <taxon>Leptospira</taxon>
    </lineage>
</organism>
<dbReference type="EMBL" id="AFMD02000463">
    <property type="protein sequence ID" value="EMG19896.1"/>
    <property type="molecule type" value="Genomic_DNA"/>
</dbReference>
<evidence type="ECO:0000313" key="1">
    <source>
        <dbReference type="EMBL" id="EMG19896.1"/>
    </source>
</evidence>
<sequence length="47" mass="5556">MSGGTDILRRQKLNHDPILTYSRPTSKSKRESLFSFRFKRNCFHGKN</sequence>